<dbReference type="EMBL" id="BBMN01000014">
    <property type="protein sequence ID" value="GAL07047.1"/>
    <property type="molecule type" value="Genomic_DNA"/>
</dbReference>
<comment type="caution">
    <text evidence="1">The sequence shown here is derived from an EMBL/GenBank/DDBJ whole genome shotgun (WGS) entry which is preliminary data.</text>
</comment>
<protein>
    <submittedName>
        <fullName evidence="1">Uncharacterized protein</fullName>
    </submittedName>
</protein>
<organism evidence="1 2">
    <name type="scientific">Photobacterium aphoticum</name>
    <dbReference type="NCBI Taxonomy" id="754436"/>
    <lineage>
        <taxon>Bacteria</taxon>
        <taxon>Pseudomonadati</taxon>
        <taxon>Pseudomonadota</taxon>
        <taxon>Gammaproteobacteria</taxon>
        <taxon>Vibrionales</taxon>
        <taxon>Vibrionaceae</taxon>
        <taxon>Photobacterium</taxon>
    </lineage>
</organism>
<dbReference type="AlphaFoldDB" id="A0A090RHQ2"/>
<dbReference type="Proteomes" id="UP000029227">
    <property type="component" value="Unassembled WGS sequence"/>
</dbReference>
<proteinExistence type="predicted"/>
<evidence type="ECO:0000313" key="2">
    <source>
        <dbReference type="Proteomes" id="UP000029227"/>
    </source>
</evidence>
<sequence>MSQAFSIAALIKSCEVITFPFPVDITVEAQPGYSALLQSRAT</sequence>
<reference evidence="1 2" key="1">
    <citation type="journal article" date="2014" name="Genome Announc.">
        <title>Draft Genome Sequences of Two Vibrionaceae Species, Vibrio ponticus C121 and Photobacterium aphoticum C119, Isolated as Coral Reef Microbiota.</title>
        <authorList>
            <person name="Al-saari N."/>
            <person name="Meirelles P.M."/>
            <person name="Mino S."/>
            <person name="Suda W."/>
            <person name="Oshima K."/>
            <person name="Hattori M."/>
            <person name="Ohkuma M."/>
            <person name="Thompson F.L."/>
            <person name="Gomez-Gil B."/>
            <person name="Sawabe T."/>
            <person name="Sawabe T."/>
        </authorList>
    </citation>
    <scope>NUCLEOTIDE SEQUENCE [LARGE SCALE GENOMIC DNA]</scope>
    <source>
        <strain evidence="1 2">JCM 19237</strain>
    </source>
</reference>
<accession>A0A090RHQ2</accession>
<dbReference type="STRING" id="754436.JCM19237_3052"/>
<name>A0A090RHQ2_9GAMM</name>
<evidence type="ECO:0000313" key="1">
    <source>
        <dbReference type="EMBL" id="GAL07047.1"/>
    </source>
</evidence>
<gene>
    <name evidence="1" type="ORF">JCM19237_3052</name>
</gene>